<evidence type="ECO:0000256" key="2">
    <source>
        <dbReference type="ARBA" id="ARBA00022722"/>
    </source>
</evidence>
<feature type="transmembrane region" description="Helical" evidence="5">
    <location>
        <begin position="475"/>
        <end position="493"/>
    </location>
</feature>
<dbReference type="Proteomes" id="UP000282322">
    <property type="component" value="Unassembled WGS sequence"/>
</dbReference>
<dbReference type="EC" id="3.1.11.6" evidence="8"/>
<dbReference type="PANTHER" id="PTHR30008">
    <property type="entry name" value="EXODEOXYRIBONUCLEASE 7 LARGE SUBUNIT"/>
    <property type="match status" value="1"/>
</dbReference>
<dbReference type="Pfam" id="PF13742">
    <property type="entry name" value="tRNA_anti_2"/>
    <property type="match status" value="1"/>
</dbReference>
<dbReference type="NCBIfam" id="TIGR00237">
    <property type="entry name" value="xseA"/>
    <property type="match status" value="1"/>
</dbReference>
<proteinExistence type="inferred from homology"/>
<dbReference type="RefSeq" id="WP_124955241.1">
    <property type="nucleotide sequence ID" value="NZ_RRCH01000024.1"/>
</dbReference>
<dbReference type="AlphaFoldDB" id="A0A3P3R8Z3"/>
<dbReference type="OrthoDB" id="60263at2157"/>
<dbReference type="CDD" id="cd04489">
    <property type="entry name" value="ExoVII_LU_OBF"/>
    <property type="match status" value="1"/>
</dbReference>
<accession>A0A3P3R8Z3</accession>
<keyword evidence="3 8" id="KW-0378">Hydrolase</keyword>
<dbReference type="InterPro" id="IPR025824">
    <property type="entry name" value="OB-fold_nuc-bd_dom"/>
</dbReference>
<gene>
    <name evidence="8" type="primary">xseA</name>
    <name evidence="8" type="ORF">EIK79_11340</name>
</gene>
<feature type="domain" description="Exonuclease VII large subunit C-terminal" evidence="6">
    <location>
        <begin position="147"/>
        <end position="455"/>
    </location>
</feature>
<dbReference type="InterPro" id="IPR020579">
    <property type="entry name" value="Exonuc_VII_lsu_C"/>
</dbReference>
<dbReference type="InterPro" id="IPR003753">
    <property type="entry name" value="Exonuc_VII_L"/>
</dbReference>
<keyword evidence="1" id="KW-0963">Cytoplasm</keyword>
<protein>
    <submittedName>
        <fullName evidence="8">Exodeoxyribonuclease VII large subunit</fullName>
        <ecNumber evidence="8">3.1.11.6</ecNumber>
    </submittedName>
</protein>
<dbReference type="Pfam" id="PF02601">
    <property type="entry name" value="Exonuc_VII_L"/>
    <property type="match status" value="1"/>
</dbReference>
<keyword evidence="5" id="KW-0472">Membrane</keyword>
<sequence>MGVEPSTETQATKELTSLQDTLESDQIAFVDTVATEIETVLEAASELHRYEYVIGEVTNYGISSNDHVHFDLVHEGCQLHCVVLHFRREDIPTELEDGVQVAVTGELSFYTVDNYCSIMVEDAVTVGEGTYQQTYEANKQLLADDGLLDDATKQPLPDYPSCVGLVTSAASDARDDAVTSIHRRHPGVAIIVQDTTVQGESAGPSMMQAIGTLDTDARVDVIVLTRGGGSDTHLRVFNDTALCRVVHNTQTPIAVGVGHEADRTLAEDVADQRVMTPTEVGQIVPRYETLTEQLTQQHEQLTTASTQLANDRVIALQQRLTQSYEQHVMSELDALTTTLTNTYETLASRKRYEHEQLDRQHDHLAAAYRQVVTNKLTGQHQRLEQAYERHLTRVLTDRATTLNHAYSSLKRQRHRDREQLMQQHNRLDVAYTQTVSDRVNNASQRLDHAYEVLEQQKRHEREQAQTTHAHHRQQIALAALLLLVILLVGYIILT</sequence>
<dbReference type="GO" id="GO:0006308">
    <property type="term" value="P:DNA catabolic process"/>
    <property type="evidence" value="ECO:0007669"/>
    <property type="project" value="InterPro"/>
</dbReference>
<evidence type="ECO:0000256" key="3">
    <source>
        <dbReference type="ARBA" id="ARBA00022801"/>
    </source>
</evidence>
<dbReference type="GO" id="GO:0009318">
    <property type="term" value="C:exodeoxyribonuclease VII complex"/>
    <property type="evidence" value="ECO:0007669"/>
    <property type="project" value="InterPro"/>
</dbReference>
<organism evidence="8 9">
    <name type="scientific">Halocatena pleomorpha</name>
    <dbReference type="NCBI Taxonomy" id="1785090"/>
    <lineage>
        <taxon>Archaea</taxon>
        <taxon>Methanobacteriati</taxon>
        <taxon>Methanobacteriota</taxon>
        <taxon>Stenosarchaea group</taxon>
        <taxon>Halobacteria</taxon>
        <taxon>Halobacteriales</taxon>
        <taxon>Natronomonadaceae</taxon>
        <taxon>Halocatena</taxon>
    </lineage>
</organism>
<keyword evidence="2" id="KW-0540">Nuclease</keyword>
<dbReference type="EMBL" id="RRCH01000024">
    <property type="protein sequence ID" value="RRJ29942.1"/>
    <property type="molecule type" value="Genomic_DNA"/>
</dbReference>
<dbReference type="GO" id="GO:0008855">
    <property type="term" value="F:exodeoxyribonuclease VII activity"/>
    <property type="evidence" value="ECO:0007669"/>
    <property type="project" value="UniProtKB-EC"/>
</dbReference>
<evidence type="ECO:0000313" key="8">
    <source>
        <dbReference type="EMBL" id="RRJ29942.1"/>
    </source>
</evidence>
<evidence type="ECO:0000313" key="9">
    <source>
        <dbReference type="Proteomes" id="UP000282322"/>
    </source>
</evidence>
<evidence type="ECO:0000256" key="1">
    <source>
        <dbReference type="ARBA" id="ARBA00022490"/>
    </source>
</evidence>
<keyword evidence="4" id="KW-0269">Exonuclease</keyword>
<keyword evidence="5" id="KW-1133">Transmembrane helix</keyword>
<dbReference type="PANTHER" id="PTHR30008:SF0">
    <property type="entry name" value="EXODEOXYRIBONUCLEASE 7 LARGE SUBUNIT"/>
    <property type="match status" value="1"/>
</dbReference>
<evidence type="ECO:0000259" key="6">
    <source>
        <dbReference type="Pfam" id="PF02601"/>
    </source>
</evidence>
<evidence type="ECO:0000259" key="7">
    <source>
        <dbReference type="Pfam" id="PF13742"/>
    </source>
</evidence>
<evidence type="ECO:0000256" key="4">
    <source>
        <dbReference type="ARBA" id="ARBA00022839"/>
    </source>
</evidence>
<name>A0A3P3R8Z3_9EURY</name>
<evidence type="ECO:0000256" key="5">
    <source>
        <dbReference type="SAM" id="Phobius"/>
    </source>
</evidence>
<reference evidence="8 9" key="1">
    <citation type="submission" date="2018-11" db="EMBL/GenBank/DDBJ databases">
        <title>Taxonoimc description of Halomarina strain SPP-AMP-1.</title>
        <authorList>
            <person name="Pal Y."/>
            <person name="Srinivasana K."/>
            <person name="Verma A."/>
            <person name="Kumar P."/>
        </authorList>
    </citation>
    <scope>NUCLEOTIDE SEQUENCE [LARGE SCALE GENOMIC DNA]</scope>
    <source>
        <strain evidence="8 9">SPP-AMP-1</strain>
    </source>
</reference>
<keyword evidence="5" id="KW-0812">Transmembrane</keyword>
<dbReference type="HAMAP" id="MF_00378">
    <property type="entry name" value="Exonuc_7_L"/>
    <property type="match status" value="1"/>
</dbReference>
<feature type="domain" description="OB-fold nucleic acid binding" evidence="7">
    <location>
        <begin position="30"/>
        <end position="122"/>
    </location>
</feature>
<dbReference type="GO" id="GO:0003676">
    <property type="term" value="F:nucleic acid binding"/>
    <property type="evidence" value="ECO:0007669"/>
    <property type="project" value="InterPro"/>
</dbReference>
<keyword evidence="9" id="KW-1185">Reference proteome</keyword>
<comment type="caution">
    <text evidence="8">The sequence shown here is derived from an EMBL/GenBank/DDBJ whole genome shotgun (WGS) entry which is preliminary data.</text>
</comment>